<dbReference type="GeneTree" id="ENSGT00390000011439"/>
<sequence length="307" mass="34729">MTTKKKRSPRTASDGWVLIAADSALETAKLHDGDPNFVKLRNPATGAASQYLFSSGDERVYEVKAFAEDFHSWFIDQTVQRDGRLLYVTPVDPVFLLLPYLQRGGAEGKFQPLQHMVMDEDYPGCTRLLKCTQALESVHHVADEKVVGDQKFHRYNQEKTLEWLKKKVLNTESAVKKSDLSVGGGVKSTTYVRVKRETDAAEEDYLRYAHGLISEYLSEELSKDLHKHLQLPEISSPKEVEPPSKKRKLSDKPVEAGEDYTKFNSADFVRKPPKKMTAAQKSLAKVDKTGMKSMSDFFSPKVKQEKN</sequence>
<comment type="similarity">
    <text evidence="2">Belongs to the RNase H2 subunit B family.</text>
</comment>
<evidence type="ECO:0000256" key="5">
    <source>
        <dbReference type="ARBA" id="ARBA00023242"/>
    </source>
</evidence>
<dbReference type="GO" id="GO:0006401">
    <property type="term" value="P:RNA catabolic process"/>
    <property type="evidence" value="ECO:0007669"/>
    <property type="project" value="TreeGrafter"/>
</dbReference>
<evidence type="ECO:0000313" key="12">
    <source>
        <dbReference type="Proteomes" id="UP001501920"/>
    </source>
</evidence>
<dbReference type="OrthoDB" id="29098at2759"/>
<dbReference type="InterPro" id="IPR019024">
    <property type="entry name" value="RNase_H2_suB_wHTH"/>
</dbReference>
<organism evidence="11 12">
    <name type="scientific">Pygocentrus nattereri</name>
    <name type="common">Red-bellied piranha</name>
    <dbReference type="NCBI Taxonomy" id="42514"/>
    <lineage>
        <taxon>Eukaryota</taxon>
        <taxon>Metazoa</taxon>
        <taxon>Chordata</taxon>
        <taxon>Craniata</taxon>
        <taxon>Vertebrata</taxon>
        <taxon>Euteleostomi</taxon>
        <taxon>Actinopterygii</taxon>
        <taxon>Neopterygii</taxon>
        <taxon>Teleostei</taxon>
        <taxon>Ostariophysi</taxon>
        <taxon>Characiformes</taxon>
        <taxon>Characoidei</taxon>
        <taxon>Pygocentrus</taxon>
    </lineage>
</organism>
<dbReference type="PANTHER" id="PTHR13383">
    <property type="entry name" value="RIBONUCLEASE H2 SUBUNIT B"/>
    <property type="match status" value="1"/>
</dbReference>
<reference evidence="11" key="3">
    <citation type="submission" date="2025-09" db="UniProtKB">
        <authorList>
            <consortium name="Ensembl"/>
        </authorList>
    </citation>
    <scope>IDENTIFICATION</scope>
</reference>
<dbReference type="CDD" id="cd09270">
    <property type="entry name" value="RNase_H2-B"/>
    <property type="match status" value="1"/>
</dbReference>
<dbReference type="AlphaFoldDB" id="A0A3B4EIP3"/>
<keyword evidence="12" id="KW-1185">Reference proteome</keyword>
<dbReference type="GO" id="GO:0032299">
    <property type="term" value="C:ribonuclease H2 complex"/>
    <property type="evidence" value="ECO:0007669"/>
    <property type="project" value="InterPro"/>
</dbReference>
<evidence type="ECO:0000256" key="6">
    <source>
        <dbReference type="ARBA" id="ARBA00024778"/>
    </source>
</evidence>
<evidence type="ECO:0000256" key="8">
    <source>
        <dbReference type="SAM" id="MobiDB-lite"/>
    </source>
</evidence>
<dbReference type="Ensembl" id="ENSPNAT00000038951.2">
    <property type="protein sequence ID" value="ENSPNAP00000035081.1"/>
    <property type="gene ID" value="ENSPNAG00000024825.2"/>
</dbReference>
<evidence type="ECO:0000259" key="10">
    <source>
        <dbReference type="Pfam" id="PF17745"/>
    </source>
</evidence>
<evidence type="ECO:0000256" key="7">
    <source>
        <dbReference type="ARBA" id="ARBA00033464"/>
    </source>
</evidence>
<evidence type="ECO:0000256" key="3">
    <source>
        <dbReference type="ARBA" id="ARBA00011277"/>
    </source>
</evidence>
<evidence type="ECO:0000313" key="11">
    <source>
        <dbReference type="Ensembl" id="ENSPNAP00000035081.1"/>
    </source>
</evidence>
<dbReference type="OMA" id="AQWVLIA"/>
<evidence type="ECO:0000256" key="1">
    <source>
        <dbReference type="ARBA" id="ARBA00004123"/>
    </source>
</evidence>
<dbReference type="Proteomes" id="UP001501920">
    <property type="component" value="Chromosome 6"/>
</dbReference>
<feature type="domain" description="Ribonuclease H2 subunit B wHTH" evidence="9">
    <location>
        <begin position="95"/>
        <end position="225"/>
    </location>
</feature>
<dbReference type="Gene3D" id="2.20.25.530">
    <property type="match status" value="1"/>
</dbReference>
<name>A0A3B4EIP3_PYGNA</name>
<dbReference type="InterPro" id="IPR041195">
    <property type="entry name" value="Rnh202_N"/>
</dbReference>
<protein>
    <recommendedName>
        <fullName evidence="4">Ribonuclease H2 subunit B</fullName>
    </recommendedName>
    <alternativeName>
        <fullName evidence="7">Ribonuclease HI subunit B</fullName>
    </alternativeName>
</protein>
<dbReference type="CTD" id="79621"/>
<dbReference type="Gene3D" id="1.10.20.120">
    <property type="match status" value="1"/>
</dbReference>
<keyword evidence="5" id="KW-0539">Nucleus</keyword>
<gene>
    <name evidence="11" type="primary">RNASEH2B</name>
</gene>
<feature type="domain" description="Rnh202 triple barrel" evidence="10">
    <location>
        <begin position="32"/>
        <end position="92"/>
    </location>
</feature>
<comment type="subcellular location">
    <subcellularLocation>
        <location evidence="1">Nucleus</location>
    </subcellularLocation>
</comment>
<dbReference type="Pfam" id="PF17745">
    <property type="entry name" value="Ydr279_N"/>
    <property type="match status" value="1"/>
</dbReference>
<dbReference type="FunFam" id="1.10.20.120:FF:000002">
    <property type="entry name" value="Ribonuclease H2 subunit B"/>
    <property type="match status" value="1"/>
</dbReference>
<feature type="region of interest" description="Disordered" evidence="8">
    <location>
        <begin position="229"/>
        <end position="258"/>
    </location>
</feature>
<evidence type="ECO:0000256" key="4">
    <source>
        <dbReference type="ARBA" id="ARBA00019062"/>
    </source>
</evidence>
<dbReference type="GO" id="GO:0005654">
    <property type="term" value="C:nucleoplasm"/>
    <property type="evidence" value="ECO:0007669"/>
    <property type="project" value="TreeGrafter"/>
</dbReference>
<dbReference type="FunFam" id="2.20.25.530:FF:000001">
    <property type="entry name" value="Ribonuclease H2 subunit B"/>
    <property type="match status" value="1"/>
</dbReference>
<dbReference type="PANTHER" id="PTHR13383:SF11">
    <property type="entry name" value="RIBONUCLEASE H2 SUBUNIT B"/>
    <property type="match status" value="1"/>
</dbReference>
<feature type="compositionally biased region" description="Basic and acidic residues" evidence="8">
    <location>
        <begin position="236"/>
        <end position="258"/>
    </location>
</feature>
<dbReference type="Pfam" id="PF09468">
    <property type="entry name" value="RNase_H2-Ydr279"/>
    <property type="match status" value="1"/>
</dbReference>
<accession>A0A3B4EIP3</accession>
<reference evidence="11 12" key="1">
    <citation type="submission" date="2020-10" db="EMBL/GenBank/DDBJ databases">
        <title>Pygocentrus nattereri (red-bellied piranha) genome, fPygNat1, primary haplotype.</title>
        <authorList>
            <person name="Myers G."/>
            <person name="Meyer A."/>
            <person name="Karagic N."/>
            <person name="Pippel M."/>
            <person name="Winkler S."/>
            <person name="Tracey A."/>
            <person name="Wood J."/>
            <person name="Formenti G."/>
            <person name="Howe K."/>
            <person name="Fedrigo O."/>
            <person name="Jarvis E.D."/>
        </authorList>
    </citation>
    <scope>NUCLEOTIDE SEQUENCE [LARGE SCALE GENOMIC DNA]</scope>
</reference>
<dbReference type="InterPro" id="IPR040456">
    <property type="entry name" value="RNase_H2_suB"/>
</dbReference>
<dbReference type="GeneID" id="108430522"/>
<comment type="function">
    <text evidence="6">Non catalytic subunit of RNase H2, an endonuclease that specifically degrades the RNA of RNA:DNA hybrids. Participates in DNA replication, possibly by mediating the removal of lagging-strand Okazaki fragment RNA primers during DNA replication. Mediates the excision of single ribonucleotides from DNA:RNA duplexes.</text>
</comment>
<dbReference type="STRING" id="42514.ENSPNAP00000035081"/>
<evidence type="ECO:0000256" key="2">
    <source>
        <dbReference type="ARBA" id="ARBA00009823"/>
    </source>
</evidence>
<evidence type="ECO:0000259" key="9">
    <source>
        <dbReference type="Pfam" id="PF09468"/>
    </source>
</evidence>
<proteinExistence type="inferred from homology"/>
<dbReference type="RefSeq" id="XP_017558554.1">
    <property type="nucleotide sequence ID" value="XM_017703065.2"/>
</dbReference>
<comment type="subunit">
    <text evidence="3">The RNase H2 complex is a heterotrimer composed of the catalytic subunit RNASEH2A and the non-catalytic subunits RNASEH2B and RNASEH2C.</text>
</comment>
<reference evidence="11" key="2">
    <citation type="submission" date="2025-08" db="UniProtKB">
        <authorList>
            <consortium name="Ensembl"/>
        </authorList>
    </citation>
    <scope>IDENTIFICATION</scope>
</reference>